<dbReference type="PANTHER" id="PTHR42780:SF1">
    <property type="entry name" value="ISOLEUCINE--TRNA LIGASE, CYTOPLASMIC"/>
    <property type="match status" value="1"/>
</dbReference>
<sequence>ELGFKNKKDIEKYGIEKFVKKCKERVEKYSKIQTEQSIRLGQWMDWGNSYYTMSDENNYAIWYFLKKCHKEGFLYKGRDVVPWCPRCGTAISQHEILTEEYKELTHKSIFFKLPVQNLKKTYFLVWTTTPWPQPGAT</sequence>
<evidence type="ECO:0000313" key="7">
    <source>
        <dbReference type="EMBL" id="GAI49242.1"/>
    </source>
</evidence>
<name>X1NYW1_9ZZZZ</name>
<dbReference type="GO" id="GO:0006428">
    <property type="term" value="P:isoleucyl-tRNA aminoacylation"/>
    <property type="evidence" value="ECO:0007669"/>
    <property type="project" value="TreeGrafter"/>
</dbReference>
<feature type="non-terminal residue" evidence="7">
    <location>
        <position position="1"/>
    </location>
</feature>
<keyword evidence="1" id="KW-0436">Ligase</keyword>
<comment type="caution">
    <text evidence="7">The sequence shown here is derived from an EMBL/GenBank/DDBJ whole genome shotgun (WGS) entry which is preliminary data.</text>
</comment>
<evidence type="ECO:0000259" key="6">
    <source>
        <dbReference type="Pfam" id="PF00133"/>
    </source>
</evidence>
<dbReference type="EMBL" id="BARV01038613">
    <property type="protein sequence ID" value="GAI49242.1"/>
    <property type="molecule type" value="Genomic_DNA"/>
</dbReference>
<dbReference type="InterPro" id="IPR023586">
    <property type="entry name" value="Ile-tRNA-ligase_type2"/>
</dbReference>
<dbReference type="Gene3D" id="3.40.50.620">
    <property type="entry name" value="HUPs"/>
    <property type="match status" value="1"/>
</dbReference>
<feature type="domain" description="Aminoacyl-tRNA synthetase class Ia" evidence="6">
    <location>
        <begin position="2"/>
        <end position="109"/>
    </location>
</feature>
<reference evidence="7" key="1">
    <citation type="journal article" date="2014" name="Front. Microbiol.">
        <title>High frequency of phylogenetically diverse reductive dehalogenase-homologous genes in deep subseafloor sedimentary metagenomes.</title>
        <authorList>
            <person name="Kawai M."/>
            <person name="Futagami T."/>
            <person name="Toyoda A."/>
            <person name="Takaki Y."/>
            <person name="Nishi S."/>
            <person name="Hori S."/>
            <person name="Arai W."/>
            <person name="Tsubouchi T."/>
            <person name="Morono Y."/>
            <person name="Uchiyama I."/>
            <person name="Ito T."/>
            <person name="Fujiyama A."/>
            <person name="Inagaki F."/>
            <person name="Takami H."/>
        </authorList>
    </citation>
    <scope>NUCLEOTIDE SEQUENCE</scope>
    <source>
        <strain evidence="7">Expedition CK06-06</strain>
    </source>
</reference>
<evidence type="ECO:0000256" key="1">
    <source>
        <dbReference type="ARBA" id="ARBA00022598"/>
    </source>
</evidence>
<evidence type="ECO:0000256" key="4">
    <source>
        <dbReference type="ARBA" id="ARBA00022917"/>
    </source>
</evidence>
<evidence type="ECO:0000256" key="5">
    <source>
        <dbReference type="ARBA" id="ARBA00023146"/>
    </source>
</evidence>
<dbReference type="InterPro" id="IPR002300">
    <property type="entry name" value="aa-tRNA-synth_Ia"/>
</dbReference>
<dbReference type="GO" id="GO:0002161">
    <property type="term" value="F:aminoacyl-tRNA deacylase activity"/>
    <property type="evidence" value="ECO:0007669"/>
    <property type="project" value="InterPro"/>
</dbReference>
<keyword evidence="5" id="KW-0030">Aminoacyl-tRNA synthetase</keyword>
<dbReference type="Gene3D" id="3.90.740.10">
    <property type="entry name" value="Valyl/Leucyl/Isoleucyl-tRNA synthetase, editing domain"/>
    <property type="match status" value="1"/>
</dbReference>
<dbReference type="Pfam" id="PF00133">
    <property type="entry name" value="tRNA-synt_1"/>
    <property type="match status" value="1"/>
</dbReference>
<gene>
    <name evidence="7" type="ORF">S06H3_59433</name>
</gene>
<keyword evidence="2" id="KW-0547">Nucleotide-binding</keyword>
<dbReference type="GO" id="GO:0005524">
    <property type="term" value="F:ATP binding"/>
    <property type="evidence" value="ECO:0007669"/>
    <property type="project" value="UniProtKB-KW"/>
</dbReference>
<dbReference type="AlphaFoldDB" id="X1NYW1"/>
<keyword evidence="4" id="KW-0648">Protein biosynthesis</keyword>
<proteinExistence type="predicted"/>
<keyword evidence="3" id="KW-0067">ATP-binding</keyword>
<evidence type="ECO:0000256" key="3">
    <source>
        <dbReference type="ARBA" id="ARBA00022840"/>
    </source>
</evidence>
<organism evidence="7">
    <name type="scientific">marine sediment metagenome</name>
    <dbReference type="NCBI Taxonomy" id="412755"/>
    <lineage>
        <taxon>unclassified sequences</taxon>
        <taxon>metagenomes</taxon>
        <taxon>ecological metagenomes</taxon>
    </lineage>
</organism>
<dbReference type="InterPro" id="IPR009008">
    <property type="entry name" value="Val/Leu/Ile-tRNA-synth_edit"/>
</dbReference>
<dbReference type="InterPro" id="IPR014729">
    <property type="entry name" value="Rossmann-like_a/b/a_fold"/>
</dbReference>
<dbReference type="SUPFAM" id="SSF52374">
    <property type="entry name" value="Nucleotidylyl transferase"/>
    <property type="match status" value="1"/>
</dbReference>
<dbReference type="GO" id="GO:0004822">
    <property type="term" value="F:isoleucine-tRNA ligase activity"/>
    <property type="evidence" value="ECO:0007669"/>
    <property type="project" value="InterPro"/>
</dbReference>
<accession>X1NYW1</accession>
<dbReference type="PANTHER" id="PTHR42780">
    <property type="entry name" value="SOLEUCYL-TRNA SYNTHETASE"/>
    <property type="match status" value="1"/>
</dbReference>
<protein>
    <recommendedName>
        <fullName evidence="6">Aminoacyl-tRNA synthetase class Ia domain-containing protein</fullName>
    </recommendedName>
</protein>
<evidence type="ECO:0000256" key="2">
    <source>
        <dbReference type="ARBA" id="ARBA00022741"/>
    </source>
</evidence>